<organism evidence="1 3">
    <name type="scientific">Rahnella sp. (strain Y9602)</name>
    <dbReference type="NCBI Taxonomy" id="2703885"/>
    <lineage>
        <taxon>Bacteria</taxon>
        <taxon>Pseudomonadati</taxon>
        <taxon>Pseudomonadota</taxon>
        <taxon>Gammaproteobacteria</taxon>
        <taxon>Enterobacterales</taxon>
        <taxon>Yersiniaceae</taxon>
        <taxon>Rahnella</taxon>
    </lineage>
</organism>
<evidence type="ECO:0000313" key="1">
    <source>
        <dbReference type="EMBL" id="ADW76043.1"/>
    </source>
</evidence>
<reference evidence="2 4" key="3">
    <citation type="submission" date="2024-09" db="EMBL/GenBank/DDBJ databases">
        <title>Genomes of Rahnella.</title>
        <authorList>
            <person name="Mnguni F.C."/>
            <person name="Shin G.Y."/>
            <person name="Coutinho T."/>
        </authorList>
    </citation>
    <scope>NUCLEOTIDE SEQUENCE [LARGE SCALE GENOMIC DNA]</scope>
    <source>
        <strain evidence="2 4">20WA0057</strain>
    </source>
</reference>
<dbReference type="KEGG" id="rah:Rahaq_4458"/>
<dbReference type="AlphaFoldDB" id="A0A0H3FLW5"/>
<evidence type="ECO:0000313" key="2">
    <source>
        <dbReference type="EMBL" id="MFD3225120.1"/>
    </source>
</evidence>
<keyword evidence="4" id="KW-1185">Reference proteome</keyword>
<geneLocation type="plasmid" evidence="1 3">
    <name>pRAHAQ01</name>
</geneLocation>
<reference evidence="3" key="1">
    <citation type="submission" date="2011-01" db="EMBL/GenBank/DDBJ databases">
        <title>Complete sequence of plasmid1 of Rahnella sp. Y9602.</title>
        <authorList>
            <consortium name="US DOE Joint Genome Institute"/>
            <person name="Lucas S."/>
            <person name="Copeland A."/>
            <person name="Lapidus A."/>
            <person name="Cheng J.-F."/>
            <person name="Goodwin L."/>
            <person name="Pitluck S."/>
            <person name="Lu M."/>
            <person name="Detter J.C."/>
            <person name="Han C."/>
            <person name="Tapia R."/>
            <person name="Land M."/>
            <person name="Hauser L."/>
            <person name="Kyrpides N."/>
            <person name="Ivanova N."/>
            <person name="Ovchinnikova G."/>
            <person name="Pagani I."/>
            <person name="Sobecky P.A."/>
            <person name="Martinez R.J."/>
            <person name="Woyke T."/>
        </authorList>
    </citation>
    <scope>NUCLEOTIDE SEQUENCE [LARGE SCALE GENOMIC DNA]</scope>
    <source>
        <strain evidence="3">Y9602</strain>
        <plasmid evidence="3">pRAHAQ01</plasmid>
    </source>
</reference>
<dbReference type="RefSeq" id="WP_013577724.1">
    <property type="nucleotide sequence ID" value="NC_015062.1"/>
</dbReference>
<keyword evidence="1" id="KW-0614">Plasmid</keyword>
<sequence length="81" mass="9178">MKFKSTLFSDVKTLTSTLRVRPSRDRTLAAHKKDSPSIFSSKISRVNARITTWRVSPVTGQLEQRCIVSDSEEPQSRLSLI</sequence>
<protein>
    <submittedName>
        <fullName evidence="1">Uncharacterized protein</fullName>
    </submittedName>
</protein>
<dbReference type="EMBL" id="JBHUCJ010000042">
    <property type="protein sequence ID" value="MFD3225120.1"/>
    <property type="molecule type" value="Genomic_DNA"/>
</dbReference>
<dbReference type="Proteomes" id="UP001598201">
    <property type="component" value="Unassembled WGS sequence"/>
</dbReference>
<gene>
    <name evidence="1" type="ordered locus">Rahaq_4458</name>
    <name evidence="2" type="ORF">ACFPK4_16395</name>
</gene>
<dbReference type="HOGENOM" id="CLU_180793_0_0_6"/>
<name>A0A0H3FLW5_RAHSY</name>
<dbReference type="Proteomes" id="UP000007257">
    <property type="component" value="Plasmid pRAHAQ01"/>
</dbReference>
<reference evidence="1 3" key="2">
    <citation type="journal article" date="2012" name="J. Bacteriol.">
        <title>Complete Genome Sequence of Rahnella sp. Strain Y9602, a Gammaproteobacterium Isolate from Metal- and Radionuclide-Contaminated Soil.</title>
        <authorList>
            <person name="Martinez R.J."/>
            <person name="Bruce D."/>
            <person name="Detter C."/>
            <person name="Goodwin L.A."/>
            <person name="Han J."/>
            <person name="Han C.S."/>
            <person name="Held B."/>
            <person name="Land M.L."/>
            <person name="Mikhailova N."/>
            <person name="Nolan M."/>
            <person name="Pennacchio L."/>
            <person name="Pitluck S."/>
            <person name="Tapia R."/>
            <person name="Woyke T."/>
            <person name="Sobecky P.A."/>
        </authorList>
    </citation>
    <scope>NUCLEOTIDE SEQUENCE [LARGE SCALE GENOMIC DNA]</scope>
    <source>
        <strain evidence="1 3">Y9602</strain>
        <plasmid evidence="1 3">pRAHAQ01</plasmid>
    </source>
</reference>
<evidence type="ECO:0000313" key="4">
    <source>
        <dbReference type="Proteomes" id="UP001598201"/>
    </source>
</evidence>
<dbReference type="OrthoDB" id="6976740at2"/>
<dbReference type="GeneID" id="95420781"/>
<accession>A0A0H3FLW5</accession>
<dbReference type="EMBL" id="CP002506">
    <property type="protein sequence ID" value="ADW76043.1"/>
    <property type="molecule type" value="Genomic_DNA"/>
</dbReference>
<evidence type="ECO:0000313" key="3">
    <source>
        <dbReference type="Proteomes" id="UP000007257"/>
    </source>
</evidence>
<proteinExistence type="predicted"/>